<protein>
    <recommendedName>
        <fullName evidence="3">DUF937 domain-containing protein</fullName>
    </recommendedName>
</protein>
<gene>
    <name evidence="1" type="ORF">C4F49_11425</name>
</gene>
<dbReference type="Pfam" id="PF06078">
    <property type="entry name" value="DUF937"/>
    <property type="match status" value="1"/>
</dbReference>
<evidence type="ECO:0008006" key="3">
    <source>
        <dbReference type="Google" id="ProtNLM"/>
    </source>
</evidence>
<dbReference type="EMBL" id="PRDK01000006">
    <property type="protein sequence ID" value="MBE8714294.1"/>
    <property type="molecule type" value="Genomic_DNA"/>
</dbReference>
<dbReference type="RefSeq" id="WP_196936458.1">
    <property type="nucleotide sequence ID" value="NZ_MU158698.1"/>
</dbReference>
<organism evidence="1 2">
    <name type="scientific">Sphingobacterium hungaricum</name>
    <dbReference type="NCBI Taxonomy" id="2082723"/>
    <lineage>
        <taxon>Bacteria</taxon>
        <taxon>Pseudomonadati</taxon>
        <taxon>Bacteroidota</taxon>
        <taxon>Sphingobacteriia</taxon>
        <taxon>Sphingobacteriales</taxon>
        <taxon>Sphingobacteriaceae</taxon>
        <taxon>Sphingobacterium</taxon>
    </lineage>
</organism>
<dbReference type="InterPro" id="IPR009282">
    <property type="entry name" value="DUF937"/>
</dbReference>
<accession>A0A928V082</accession>
<sequence length="198" mass="20605">MNISDLISGGIGSKVANNISSKTGIDSNKTKWIIAAAVPLMIAALKYNASKKEEKAQSIDNAVQTKHTGEVLDQLDNQLPAEDDEDNGKIVQNIFGKNKDSVENDLSEKSGLDKGKIAGILAILAPIVMGYIGKQKNGSGGTGIGDLIGNILNGGKSGTSDSNSSFGGLGDLVGDFFNKDKDSSSKGSILDKITGMFK</sequence>
<dbReference type="Proteomes" id="UP000616201">
    <property type="component" value="Unassembled WGS sequence"/>
</dbReference>
<dbReference type="AlphaFoldDB" id="A0A928V082"/>
<reference evidence="1" key="1">
    <citation type="submission" date="2018-02" db="EMBL/GenBank/DDBJ databases">
        <authorList>
            <person name="Vasarhelyi B.M."/>
            <person name="Deshmukh S."/>
            <person name="Balint B."/>
            <person name="Kukolya J."/>
        </authorList>
    </citation>
    <scope>NUCLEOTIDE SEQUENCE</scope>
    <source>
        <strain evidence="1">KB22</strain>
    </source>
</reference>
<keyword evidence="2" id="KW-1185">Reference proteome</keyword>
<evidence type="ECO:0000313" key="1">
    <source>
        <dbReference type="EMBL" id="MBE8714294.1"/>
    </source>
</evidence>
<proteinExistence type="predicted"/>
<name>A0A928V082_9SPHI</name>
<evidence type="ECO:0000313" key="2">
    <source>
        <dbReference type="Proteomes" id="UP000616201"/>
    </source>
</evidence>
<comment type="caution">
    <text evidence="1">The sequence shown here is derived from an EMBL/GenBank/DDBJ whole genome shotgun (WGS) entry which is preliminary data.</text>
</comment>